<dbReference type="InterPro" id="IPR043502">
    <property type="entry name" value="DNA/RNA_pol_sf"/>
</dbReference>
<dbReference type="Pfam" id="PF00078">
    <property type="entry name" value="RVT_1"/>
    <property type="match status" value="1"/>
</dbReference>
<dbReference type="SUPFAM" id="SSF56672">
    <property type="entry name" value="DNA/RNA polymerases"/>
    <property type="match status" value="1"/>
</dbReference>
<dbReference type="Proteomes" id="UP000015106">
    <property type="component" value="Chromosome 3"/>
</dbReference>
<evidence type="ECO:0000313" key="2">
    <source>
        <dbReference type="EnsemblPlants" id="TuG1812G0300000432.01.T01.cds299200"/>
    </source>
</evidence>
<feature type="domain" description="Reverse transcriptase" evidence="1">
    <location>
        <begin position="1"/>
        <end position="169"/>
    </location>
</feature>
<dbReference type="EnsemblPlants" id="TuG1812G0300000432.01.T01">
    <property type="protein sequence ID" value="TuG1812G0300000432.01.T01.cds299200"/>
    <property type="gene ID" value="TuG1812G0300000432.01"/>
</dbReference>
<reference evidence="2" key="2">
    <citation type="submission" date="2018-03" db="EMBL/GenBank/DDBJ databases">
        <title>The Triticum urartu genome reveals the dynamic nature of wheat genome evolution.</title>
        <authorList>
            <person name="Ling H."/>
            <person name="Ma B."/>
            <person name="Shi X."/>
            <person name="Liu H."/>
            <person name="Dong L."/>
            <person name="Sun H."/>
            <person name="Cao Y."/>
            <person name="Gao Q."/>
            <person name="Zheng S."/>
            <person name="Li Y."/>
            <person name="Yu Y."/>
            <person name="Du H."/>
            <person name="Qi M."/>
            <person name="Li Y."/>
            <person name="Yu H."/>
            <person name="Cui Y."/>
            <person name="Wang N."/>
            <person name="Chen C."/>
            <person name="Wu H."/>
            <person name="Zhao Y."/>
            <person name="Zhang J."/>
            <person name="Li Y."/>
            <person name="Zhou W."/>
            <person name="Zhang B."/>
            <person name="Hu W."/>
            <person name="Eijk M."/>
            <person name="Tang J."/>
            <person name="Witsenboer H."/>
            <person name="Zhao S."/>
            <person name="Li Z."/>
            <person name="Zhang A."/>
            <person name="Wang D."/>
            <person name="Liang C."/>
        </authorList>
    </citation>
    <scope>NUCLEOTIDE SEQUENCE [LARGE SCALE GENOMIC DNA]</scope>
    <source>
        <strain evidence="2">cv. G1812</strain>
    </source>
</reference>
<proteinExistence type="predicted"/>
<evidence type="ECO:0000313" key="3">
    <source>
        <dbReference type="Proteomes" id="UP000015106"/>
    </source>
</evidence>
<reference evidence="3" key="1">
    <citation type="journal article" date="2013" name="Nature">
        <title>Draft genome of the wheat A-genome progenitor Triticum urartu.</title>
        <authorList>
            <person name="Ling H.Q."/>
            <person name="Zhao S."/>
            <person name="Liu D."/>
            <person name="Wang J."/>
            <person name="Sun H."/>
            <person name="Zhang C."/>
            <person name="Fan H."/>
            <person name="Li D."/>
            <person name="Dong L."/>
            <person name="Tao Y."/>
            <person name="Gao C."/>
            <person name="Wu H."/>
            <person name="Li Y."/>
            <person name="Cui Y."/>
            <person name="Guo X."/>
            <person name="Zheng S."/>
            <person name="Wang B."/>
            <person name="Yu K."/>
            <person name="Liang Q."/>
            <person name="Yang W."/>
            <person name="Lou X."/>
            <person name="Chen J."/>
            <person name="Feng M."/>
            <person name="Jian J."/>
            <person name="Zhang X."/>
            <person name="Luo G."/>
            <person name="Jiang Y."/>
            <person name="Liu J."/>
            <person name="Wang Z."/>
            <person name="Sha Y."/>
            <person name="Zhang B."/>
            <person name="Wu H."/>
            <person name="Tang D."/>
            <person name="Shen Q."/>
            <person name="Xue P."/>
            <person name="Zou S."/>
            <person name="Wang X."/>
            <person name="Liu X."/>
            <person name="Wang F."/>
            <person name="Yang Y."/>
            <person name="An X."/>
            <person name="Dong Z."/>
            <person name="Zhang K."/>
            <person name="Zhang X."/>
            <person name="Luo M.C."/>
            <person name="Dvorak J."/>
            <person name="Tong Y."/>
            <person name="Wang J."/>
            <person name="Yang H."/>
            <person name="Li Z."/>
            <person name="Wang D."/>
            <person name="Zhang A."/>
            <person name="Wang J."/>
        </authorList>
    </citation>
    <scope>NUCLEOTIDE SEQUENCE</scope>
    <source>
        <strain evidence="3">cv. G1812</strain>
    </source>
</reference>
<keyword evidence="3" id="KW-1185">Reference proteome</keyword>
<organism evidence="2 3">
    <name type="scientific">Triticum urartu</name>
    <name type="common">Red wild einkorn</name>
    <name type="synonym">Crithodium urartu</name>
    <dbReference type="NCBI Taxonomy" id="4572"/>
    <lineage>
        <taxon>Eukaryota</taxon>
        <taxon>Viridiplantae</taxon>
        <taxon>Streptophyta</taxon>
        <taxon>Embryophyta</taxon>
        <taxon>Tracheophyta</taxon>
        <taxon>Spermatophyta</taxon>
        <taxon>Magnoliopsida</taxon>
        <taxon>Liliopsida</taxon>
        <taxon>Poales</taxon>
        <taxon>Poaceae</taxon>
        <taxon>BOP clade</taxon>
        <taxon>Pooideae</taxon>
        <taxon>Triticodae</taxon>
        <taxon>Triticeae</taxon>
        <taxon>Triticinae</taxon>
        <taxon>Triticum</taxon>
    </lineage>
</organism>
<dbReference type="PROSITE" id="PS50878">
    <property type="entry name" value="RT_POL"/>
    <property type="match status" value="1"/>
</dbReference>
<dbReference type="Gramene" id="TuG1812G0300000432.01.T01">
    <property type="protein sequence ID" value="TuG1812G0300000432.01.T01.cds299200"/>
    <property type="gene ID" value="TuG1812G0300000432.01"/>
</dbReference>
<dbReference type="PANTHER" id="PTHR19446">
    <property type="entry name" value="REVERSE TRANSCRIPTASES"/>
    <property type="match status" value="1"/>
</dbReference>
<protein>
    <recommendedName>
        <fullName evidence="1">Reverse transcriptase domain-containing protein</fullName>
    </recommendedName>
</protein>
<dbReference type="AlphaFoldDB" id="A0A8R7TQM1"/>
<name>A0A8R7TQM1_TRIUA</name>
<accession>A0A8R7TQM1</accession>
<sequence length="169" mass="19084">HFRPVSLQNGDVKILYRGLTTRLQRQIGALIDEDQSGFLAGRSISENFAYAAELVQLCHRRSAPTIVLKLDFAKAFDSIDWGSLRRIMLAHGFPTLWCDWMDDIFHSSRSAVLLNGVPVRWFDITCGLRQGDPVSPYLFLLVADVLQRLIRHDETLMHPLSDGAPPVVL</sequence>
<reference evidence="2" key="3">
    <citation type="submission" date="2022-06" db="UniProtKB">
        <authorList>
            <consortium name="EnsemblPlants"/>
        </authorList>
    </citation>
    <scope>IDENTIFICATION</scope>
</reference>
<evidence type="ECO:0000259" key="1">
    <source>
        <dbReference type="PROSITE" id="PS50878"/>
    </source>
</evidence>
<dbReference type="InterPro" id="IPR000477">
    <property type="entry name" value="RT_dom"/>
</dbReference>